<protein>
    <submittedName>
        <fullName evidence="1">Uncharacterized protein</fullName>
    </submittedName>
</protein>
<dbReference type="EMBL" id="JACCHT010000002">
    <property type="protein sequence ID" value="NYT27903.1"/>
    <property type="molecule type" value="Genomic_DNA"/>
</dbReference>
<gene>
    <name evidence="1" type="ORF">H0A76_08415</name>
</gene>
<accession>A0A853F1R7</accession>
<organism evidence="1 2">
    <name type="scientific">Candidatus Thiodubiliella endoseptemdiera</name>
    <dbReference type="NCBI Taxonomy" id="2738886"/>
    <lineage>
        <taxon>Bacteria</taxon>
        <taxon>Pseudomonadati</taxon>
        <taxon>Pseudomonadota</taxon>
        <taxon>Gammaproteobacteria</taxon>
        <taxon>Candidatus Pseudothioglobaceae</taxon>
        <taxon>Candidatus Thiodubiliella</taxon>
    </lineage>
</organism>
<evidence type="ECO:0000313" key="1">
    <source>
        <dbReference type="EMBL" id="NYT27903.1"/>
    </source>
</evidence>
<proteinExistence type="predicted"/>
<name>A0A853F1R7_9GAMM</name>
<dbReference type="Proteomes" id="UP000568751">
    <property type="component" value="Unassembled WGS sequence"/>
</dbReference>
<reference evidence="1 2" key="1">
    <citation type="submission" date="2020-05" db="EMBL/GenBank/DDBJ databases">
        <title>Horizontal transmission and recombination maintain forever young bacterial symbiont genomes.</title>
        <authorList>
            <person name="Russell S.L."/>
            <person name="Pepper-Tunick E."/>
            <person name="Svedberg J."/>
            <person name="Byrne A."/>
            <person name="Ruelas Castillo J."/>
            <person name="Vollmers C."/>
            <person name="Beinart R.A."/>
            <person name="Corbett-Detig R."/>
        </authorList>
    </citation>
    <scope>NUCLEOTIDE SEQUENCE [LARGE SCALE GENOMIC DNA]</scope>
    <source>
        <strain evidence="1">455</strain>
    </source>
</reference>
<sequence>MAQKIYKKAFKHVKTNRLNEETRLFAKQGDRKGYFPKDKVYYAGLSKLPKEYIKDKDLAIFDYPKERNVEGDERF</sequence>
<comment type="caution">
    <text evidence="1">The sequence shown here is derived from an EMBL/GenBank/DDBJ whole genome shotgun (WGS) entry which is preliminary data.</text>
</comment>
<dbReference type="AlphaFoldDB" id="A0A853F1R7"/>
<evidence type="ECO:0000313" key="2">
    <source>
        <dbReference type="Proteomes" id="UP000568751"/>
    </source>
</evidence>